<evidence type="ECO:0000256" key="1">
    <source>
        <dbReference type="ARBA" id="ARBA00004123"/>
    </source>
</evidence>
<proteinExistence type="predicted"/>
<evidence type="ECO:0000256" key="3">
    <source>
        <dbReference type="ARBA" id="ARBA00023125"/>
    </source>
</evidence>
<dbReference type="InterPro" id="IPR017887">
    <property type="entry name" value="TF_TCP_subgr"/>
</dbReference>
<name>R0HIU4_9BRAS</name>
<dbReference type="Proteomes" id="UP000029121">
    <property type="component" value="Unassembled WGS sequence"/>
</dbReference>
<protein>
    <recommendedName>
        <fullName evidence="7">TCP domain-containing protein</fullName>
    </recommendedName>
</protein>
<dbReference type="InterPro" id="IPR005333">
    <property type="entry name" value="Transcription_factor_TCP"/>
</dbReference>
<evidence type="ECO:0000259" key="7">
    <source>
        <dbReference type="PROSITE" id="PS51369"/>
    </source>
</evidence>
<dbReference type="GO" id="GO:0043565">
    <property type="term" value="F:sequence-specific DNA binding"/>
    <property type="evidence" value="ECO:0007669"/>
    <property type="project" value="TreeGrafter"/>
</dbReference>
<feature type="region of interest" description="Disordered" evidence="6">
    <location>
        <begin position="127"/>
        <end position="152"/>
    </location>
</feature>
<dbReference type="eggNOG" id="ENOG502R1MR">
    <property type="taxonomic scope" value="Eukaryota"/>
</dbReference>
<dbReference type="PANTHER" id="PTHR31072">
    <property type="entry name" value="TRANSCRIPTION FACTOR TCP4-RELATED"/>
    <property type="match status" value="1"/>
</dbReference>
<dbReference type="PANTHER" id="PTHR31072:SF170">
    <property type="entry name" value="TRANSCRIPTION FACTOR TCP15-RELATED"/>
    <property type="match status" value="1"/>
</dbReference>
<dbReference type="GO" id="GO:0005634">
    <property type="term" value="C:nucleus"/>
    <property type="evidence" value="ECO:0007669"/>
    <property type="project" value="UniProtKB-SubCell"/>
</dbReference>
<dbReference type="GO" id="GO:0003700">
    <property type="term" value="F:DNA-binding transcription factor activity"/>
    <property type="evidence" value="ECO:0007669"/>
    <property type="project" value="InterPro"/>
</dbReference>
<feature type="compositionally biased region" description="Low complexity" evidence="6">
    <location>
        <begin position="137"/>
        <end position="152"/>
    </location>
</feature>
<evidence type="ECO:0000256" key="2">
    <source>
        <dbReference type="ARBA" id="ARBA00023015"/>
    </source>
</evidence>
<dbReference type="STRING" id="81985.R0HIU4"/>
<keyword evidence="5" id="KW-0539">Nucleus</keyword>
<accession>R0HIU4</accession>
<organism evidence="8 9">
    <name type="scientific">Capsella rubella</name>
    <dbReference type="NCBI Taxonomy" id="81985"/>
    <lineage>
        <taxon>Eukaryota</taxon>
        <taxon>Viridiplantae</taxon>
        <taxon>Streptophyta</taxon>
        <taxon>Embryophyta</taxon>
        <taxon>Tracheophyta</taxon>
        <taxon>Spermatophyta</taxon>
        <taxon>Magnoliopsida</taxon>
        <taxon>eudicotyledons</taxon>
        <taxon>Gunneridae</taxon>
        <taxon>Pentapetalae</taxon>
        <taxon>rosids</taxon>
        <taxon>malvids</taxon>
        <taxon>Brassicales</taxon>
        <taxon>Brassicaceae</taxon>
        <taxon>Camelineae</taxon>
        <taxon>Capsella</taxon>
    </lineage>
</organism>
<feature type="region of interest" description="Disordered" evidence="6">
    <location>
        <begin position="1"/>
        <end position="24"/>
    </location>
</feature>
<evidence type="ECO:0000313" key="9">
    <source>
        <dbReference type="Proteomes" id="UP000029121"/>
    </source>
</evidence>
<dbReference type="PROSITE" id="PS51369">
    <property type="entry name" value="TCP"/>
    <property type="match status" value="1"/>
</dbReference>
<evidence type="ECO:0000256" key="4">
    <source>
        <dbReference type="ARBA" id="ARBA00023163"/>
    </source>
</evidence>
<sequence>MVSRKEMKNQQKATRSHKDRHVRVGGRDRRIRLPANVAPQLFKLTKELGFHTDGETVNWLLQNAEPAIFAATGHGINTTPNNVINSNNNIHRYSLISGNNCTINNIFTCTGVNTGHPEMVFPGTSSTFPVKAEEDVPNQNQQQQQQPQGPQL</sequence>
<keyword evidence="9" id="KW-1185">Reference proteome</keyword>
<dbReference type="Pfam" id="PF03634">
    <property type="entry name" value="TCP"/>
    <property type="match status" value="1"/>
</dbReference>
<comment type="subcellular location">
    <subcellularLocation>
        <location evidence="1">Nucleus</location>
    </subcellularLocation>
</comment>
<dbReference type="KEGG" id="crb:17885564"/>
<feature type="non-terminal residue" evidence="8">
    <location>
        <position position="152"/>
    </location>
</feature>
<feature type="compositionally biased region" description="Basic residues" evidence="6">
    <location>
        <begin position="14"/>
        <end position="24"/>
    </location>
</feature>
<keyword evidence="3" id="KW-0238">DNA-binding</keyword>
<evidence type="ECO:0000313" key="8">
    <source>
        <dbReference type="EMBL" id="EOA25125.1"/>
    </source>
</evidence>
<dbReference type="AlphaFoldDB" id="R0HIU4"/>
<dbReference type="OrthoDB" id="1911901at2759"/>
<gene>
    <name evidence="8" type="ORF">CARUB_v10018433mg</name>
</gene>
<reference evidence="9" key="1">
    <citation type="journal article" date="2013" name="Nat. Genet.">
        <title>The Capsella rubella genome and the genomic consequences of rapid mating system evolution.</title>
        <authorList>
            <person name="Slotte T."/>
            <person name="Hazzouri K.M."/>
            <person name="Agren J.A."/>
            <person name="Koenig D."/>
            <person name="Maumus F."/>
            <person name="Guo Y.L."/>
            <person name="Steige K."/>
            <person name="Platts A.E."/>
            <person name="Escobar J.S."/>
            <person name="Newman L.K."/>
            <person name="Wang W."/>
            <person name="Mandakova T."/>
            <person name="Vello E."/>
            <person name="Smith L.M."/>
            <person name="Henz S.R."/>
            <person name="Steffen J."/>
            <person name="Takuno S."/>
            <person name="Brandvain Y."/>
            <person name="Coop G."/>
            <person name="Andolfatto P."/>
            <person name="Hu T.T."/>
            <person name="Blanchette M."/>
            <person name="Clark R.M."/>
            <person name="Quesneville H."/>
            <person name="Nordborg M."/>
            <person name="Gaut B.S."/>
            <person name="Lysak M.A."/>
            <person name="Jenkins J."/>
            <person name="Grimwood J."/>
            <person name="Chapman J."/>
            <person name="Prochnik S."/>
            <person name="Shu S."/>
            <person name="Rokhsar D."/>
            <person name="Schmutz J."/>
            <person name="Weigel D."/>
            <person name="Wright S.I."/>
        </authorList>
    </citation>
    <scope>NUCLEOTIDE SEQUENCE [LARGE SCALE GENOMIC DNA]</scope>
    <source>
        <strain evidence="9">cv. Monte Gargano</strain>
    </source>
</reference>
<evidence type="ECO:0000256" key="6">
    <source>
        <dbReference type="SAM" id="MobiDB-lite"/>
    </source>
</evidence>
<dbReference type="EMBL" id="KB870809">
    <property type="protein sequence ID" value="EOA25125.1"/>
    <property type="molecule type" value="Genomic_DNA"/>
</dbReference>
<keyword evidence="4" id="KW-0804">Transcription</keyword>
<feature type="domain" description="TCP" evidence="7">
    <location>
        <begin position="17"/>
        <end position="71"/>
    </location>
</feature>
<evidence type="ECO:0000256" key="5">
    <source>
        <dbReference type="ARBA" id="ARBA00023242"/>
    </source>
</evidence>
<keyword evidence="2" id="KW-0805">Transcription regulation</keyword>